<dbReference type="Gene3D" id="2.60.120.430">
    <property type="entry name" value="Galactose-binding lectin"/>
    <property type="match status" value="1"/>
</dbReference>
<dbReference type="PANTHER" id="PTHR34590">
    <property type="entry name" value="OS03G0124300 PROTEIN-RELATED"/>
    <property type="match status" value="1"/>
</dbReference>
<protein>
    <recommendedName>
        <fullName evidence="4">Malectin domain-containing protein</fullName>
    </recommendedName>
</protein>
<feature type="compositionally biased region" description="Polar residues" evidence="1">
    <location>
        <begin position="62"/>
        <end position="72"/>
    </location>
</feature>
<name>A0ABR2Q475_9ROSI</name>
<dbReference type="PANTHER" id="PTHR34590:SF5">
    <property type="entry name" value="OS04G0586500 PROTEIN"/>
    <property type="match status" value="1"/>
</dbReference>
<reference evidence="2 3" key="1">
    <citation type="journal article" date="2024" name="G3 (Bethesda)">
        <title>Genome assembly of Hibiscus sabdariffa L. provides insights into metabolisms of medicinal natural products.</title>
        <authorList>
            <person name="Kim T."/>
        </authorList>
    </citation>
    <scope>NUCLEOTIDE SEQUENCE [LARGE SCALE GENOMIC DNA]</scope>
    <source>
        <strain evidence="2">TK-2024</strain>
        <tissue evidence="2">Old leaves</tissue>
    </source>
</reference>
<evidence type="ECO:0000313" key="2">
    <source>
        <dbReference type="EMBL" id="KAK8995481.1"/>
    </source>
</evidence>
<keyword evidence="3" id="KW-1185">Reference proteome</keyword>
<dbReference type="EMBL" id="JBBPBN010000045">
    <property type="protein sequence ID" value="KAK8995481.1"/>
    <property type="molecule type" value="Genomic_DNA"/>
</dbReference>
<sequence>MLRVLLNNKSSQLVAMNLAIQHVFPWASTKHAATEQSAVNVSPSIPVGRPSIPIVESDSRPTEQSLSTQSCVPTPPSPQAADLDMCDQRVESTPVEPTVLLPTDSPASGVGDIVGASSTAHNDHDDSAASGLLPDLVEPVARTSSSNTQAMQLRDTSEPSVTEVPYMTARIFHGEFTYKFSVTPGPKFLRLYFYPNEYSGLDVTTSFFSVSANNYTLFRLFTVDVTTSFFSK</sequence>
<evidence type="ECO:0000313" key="3">
    <source>
        <dbReference type="Proteomes" id="UP001396334"/>
    </source>
</evidence>
<feature type="region of interest" description="Disordered" evidence="1">
    <location>
        <begin position="49"/>
        <end position="80"/>
    </location>
</feature>
<evidence type="ECO:0008006" key="4">
    <source>
        <dbReference type="Google" id="ProtNLM"/>
    </source>
</evidence>
<dbReference type="Proteomes" id="UP001396334">
    <property type="component" value="Unassembled WGS sequence"/>
</dbReference>
<evidence type="ECO:0000256" key="1">
    <source>
        <dbReference type="SAM" id="MobiDB-lite"/>
    </source>
</evidence>
<proteinExistence type="predicted"/>
<comment type="caution">
    <text evidence="2">The sequence shown here is derived from an EMBL/GenBank/DDBJ whole genome shotgun (WGS) entry which is preliminary data.</text>
</comment>
<accession>A0ABR2Q475</accession>
<dbReference type="InterPro" id="IPR045272">
    <property type="entry name" value="ANXUR1/2-like"/>
</dbReference>
<gene>
    <name evidence="2" type="ORF">V6N11_075754</name>
</gene>
<organism evidence="2 3">
    <name type="scientific">Hibiscus sabdariffa</name>
    <name type="common">roselle</name>
    <dbReference type="NCBI Taxonomy" id="183260"/>
    <lineage>
        <taxon>Eukaryota</taxon>
        <taxon>Viridiplantae</taxon>
        <taxon>Streptophyta</taxon>
        <taxon>Embryophyta</taxon>
        <taxon>Tracheophyta</taxon>
        <taxon>Spermatophyta</taxon>
        <taxon>Magnoliopsida</taxon>
        <taxon>eudicotyledons</taxon>
        <taxon>Gunneridae</taxon>
        <taxon>Pentapetalae</taxon>
        <taxon>rosids</taxon>
        <taxon>malvids</taxon>
        <taxon>Malvales</taxon>
        <taxon>Malvaceae</taxon>
        <taxon>Malvoideae</taxon>
        <taxon>Hibiscus</taxon>
    </lineage>
</organism>